<accession>F2NB86</accession>
<feature type="transmembrane region" description="Helical" evidence="1">
    <location>
        <begin position="497"/>
        <end position="517"/>
    </location>
</feature>
<proteinExistence type="predicted"/>
<keyword evidence="1" id="KW-0812">Transmembrane</keyword>
<keyword evidence="1" id="KW-0472">Membrane</keyword>
<dbReference type="EMBL" id="CP002628">
    <property type="protein sequence ID" value="AEB06622.1"/>
    <property type="molecule type" value="Genomic_DNA"/>
</dbReference>
<feature type="transmembrane region" description="Helical" evidence="1">
    <location>
        <begin position="469"/>
        <end position="491"/>
    </location>
</feature>
<name>F2NB86_CORGP</name>
<dbReference type="AlphaFoldDB" id="F2NB86"/>
<evidence type="ECO:0000259" key="2">
    <source>
        <dbReference type="Pfam" id="PF09972"/>
    </source>
</evidence>
<dbReference type="InterPro" id="IPR048389">
    <property type="entry name" value="YciQ-like_C"/>
</dbReference>
<keyword evidence="5" id="KW-1185">Reference proteome</keyword>
<dbReference type="PROSITE" id="PS51257">
    <property type="entry name" value="PROKAR_LIPOPROTEIN"/>
    <property type="match status" value="1"/>
</dbReference>
<dbReference type="InterPro" id="IPR018702">
    <property type="entry name" value="DUF2207"/>
</dbReference>
<feature type="domain" description="Predicted membrane protein YciQ-like C-terminal" evidence="3">
    <location>
        <begin position="327"/>
        <end position="572"/>
    </location>
</feature>
<dbReference type="Pfam" id="PF09972">
    <property type="entry name" value="DUF2207"/>
    <property type="match status" value="1"/>
</dbReference>
<dbReference type="Pfam" id="PF20990">
    <property type="entry name" value="DUF2207_C"/>
    <property type="match status" value="1"/>
</dbReference>
<evidence type="ECO:0000313" key="4">
    <source>
        <dbReference type="EMBL" id="AEB06622.1"/>
    </source>
</evidence>
<evidence type="ECO:0008006" key="6">
    <source>
        <dbReference type="Google" id="ProtNLM"/>
    </source>
</evidence>
<evidence type="ECO:0000313" key="5">
    <source>
        <dbReference type="Proteomes" id="UP000006851"/>
    </source>
</evidence>
<dbReference type="eggNOG" id="COG4907">
    <property type="taxonomic scope" value="Bacteria"/>
</dbReference>
<dbReference type="HOGENOM" id="CLU_026556_1_0_11"/>
<dbReference type="KEGG" id="cgo:Corgl_0505"/>
<organism evidence="4 5">
    <name type="scientific">Coriobacterium glomerans (strain ATCC 49209 / DSM 20642 / JCM 10262 / PW2)</name>
    <dbReference type="NCBI Taxonomy" id="700015"/>
    <lineage>
        <taxon>Bacteria</taxon>
        <taxon>Bacillati</taxon>
        <taxon>Actinomycetota</taxon>
        <taxon>Coriobacteriia</taxon>
        <taxon>Coriobacteriales</taxon>
        <taxon>Coriobacteriaceae</taxon>
        <taxon>Coriobacterium</taxon>
    </lineage>
</organism>
<dbReference type="Proteomes" id="UP000006851">
    <property type="component" value="Chromosome"/>
</dbReference>
<feature type="transmembrane region" description="Helical" evidence="1">
    <location>
        <begin position="290"/>
        <end position="313"/>
    </location>
</feature>
<protein>
    <recommendedName>
        <fullName evidence="6">DUF2207 domain-containing protein</fullName>
    </recommendedName>
</protein>
<evidence type="ECO:0000256" key="1">
    <source>
        <dbReference type="SAM" id="Phobius"/>
    </source>
</evidence>
<gene>
    <name evidence="4" type="ordered locus">Corgl_0505</name>
</gene>
<reference evidence="5" key="1">
    <citation type="journal article" date="2013" name="Stand. Genomic Sci.">
        <title>Complete genome sequence of Coriobacterium glomerans type strain (PW2(T)) from the midgut of Pyrrhocoris apterus L. (red soldier bug).</title>
        <authorList>
            <person name="Stackebrandt E."/>
            <person name="Zeytun A."/>
            <person name="Lapidus A."/>
            <person name="Nolan M."/>
            <person name="Lucas S."/>
            <person name="Hammon N."/>
            <person name="Deshpande S."/>
            <person name="Cheng J.F."/>
            <person name="Tapia R."/>
            <person name="Goodwin L.A."/>
            <person name="Pitluck S."/>
            <person name="Liolios K."/>
            <person name="Pagani I."/>
            <person name="Ivanova N."/>
            <person name="Mavromatis K."/>
            <person name="Mikhailova N."/>
            <person name="Huntemann M."/>
            <person name="Pati A."/>
            <person name="Chen A."/>
            <person name="Palaniappan K."/>
            <person name="Chang Y.J."/>
            <person name="Land M."/>
            <person name="Hauser L."/>
            <person name="Rohde M."/>
            <person name="Pukall R."/>
            <person name="Goker M."/>
            <person name="Detter J.C."/>
            <person name="Woyke T."/>
            <person name="Bristow J."/>
            <person name="Eisen J.A."/>
            <person name="Markowitz V."/>
            <person name="Hugenholtz P."/>
            <person name="Kyrpides N.C."/>
            <person name="Klenk H.P."/>
        </authorList>
    </citation>
    <scope>NUCLEOTIDE SEQUENCE</scope>
    <source>
        <strain evidence="5">ATCC 49209 / DSM 20642 / JCM 10262 / PW2</strain>
    </source>
</reference>
<keyword evidence="1" id="KW-1133">Transmembrane helix</keyword>
<sequence length="651" mass="69816">MRSFKRLDSHRTRSLMAISLIFACLVIAAAAWPDSAWASTYSLPRTRIEAAVQPNGDVQVSETRTFEFSEYVNGVYWTIPLGENQQGSPSSIAQTGVVELIDGSPHKYLQVDSAHAGQTRVYTVSGTEDSSAGVKLKVFAPASADQSKTFTLSYTISGAVMAWRDTAELYWKFVGPGWEENSQDVQLDVTFPAGSNDIERPKKGESFRAWGHGSLDGGVSVDEAVPSVHYVVPTVSSGKFAEARIAFPRAWVGACAVPASATSTERLPDILSEERSWAQEANRERERARALLAIGTVAEILLPALLLIGVIALKLTRGRNPKPLFQDTYFRDVPSADHPAVISAFMKDGSVGDEAVVATLMKLTDDRVIALSSEHVSKRSLFGSRAVEDYAIRLIDRSAAVDPIDRAAIELYFGPESDGTTEMRFEDLKSLAHADPKEYTARIDDLKAEVSGALCARGFIKSRGVAMKLGAGALALVMFGLDVAFAGMIGWLNIPVIAISIALLVAAVAIAATYRVYSEEGVELRSRCAALKKWLEDFTRLGEAVPADLVLWNKLLVMGVALGVSDEVLRELADAVPRHLREDDQGLYLFPMYWWIYPHGSMGAPVSAMHSVYSATVADVASSMRSSGGGFGGGFSGGGGGGVGGGGGGTF</sequence>
<feature type="domain" description="DUF2207" evidence="2">
    <location>
        <begin position="43"/>
        <end position="247"/>
    </location>
</feature>
<evidence type="ECO:0000259" key="3">
    <source>
        <dbReference type="Pfam" id="PF20990"/>
    </source>
</evidence>
<dbReference type="STRING" id="700015.Corgl_0505"/>